<feature type="region of interest" description="Disordered" evidence="1">
    <location>
        <begin position="295"/>
        <end position="316"/>
    </location>
</feature>
<sequence>VGHFLLVLNSRVAGPLFLLKRTTRIILGMNIHDNYALANGLLKSSTTVAKSVHTTIGSHIQCLNDLLLDLVEKIYLDWEDSWGEEPSLAASQKNLAFSALKGLSDATLLVMKIYKTQTVDPVMRVIALKEATIRQVLNTKEAPPIYPDDYLKEEPIDEEYPDSFDSDEDVKPFEEIEDWNEMINMPSTSSSSNLPVEDEQQIHETVDRSNRNSIEEQIPAHIDMQLFSFKYPCVICFGDFSTCVSPSHEPSRSLFFRLLTKSAPHRAHILKAVQVDQFHNIYVCWKHYPDLQRGEEDVKTEPSSPRPHTTDSLSTTAVIENEDIQSTQATPCPPVRPPPKLKVRMAFCSLCNQNQPTFVMSPRVPHKIDRFYDSIKAKPHEIQLIEELRASGRQHHICEIHFKTENPPVKKMRLSTEVKPSITLSMNNGKKEGGKSEAPKSPMWQYCDM</sequence>
<feature type="compositionally biased region" description="Polar residues" evidence="1">
    <location>
        <begin position="301"/>
        <end position="316"/>
    </location>
</feature>
<feature type="region of interest" description="Disordered" evidence="1">
    <location>
        <begin position="424"/>
        <end position="449"/>
    </location>
</feature>
<evidence type="ECO:0000313" key="3">
    <source>
        <dbReference type="Proteomes" id="UP001432322"/>
    </source>
</evidence>
<comment type="caution">
    <text evidence="2">The sequence shown here is derived from an EMBL/GenBank/DDBJ whole genome shotgun (WGS) entry which is preliminary data.</text>
</comment>
<protein>
    <recommendedName>
        <fullName evidence="4">THAP-type domain-containing protein</fullName>
    </recommendedName>
</protein>
<keyword evidence="3" id="KW-1185">Reference proteome</keyword>
<feature type="compositionally biased region" description="Basic and acidic residues" evidence="1">
    <location>
        <begin position="429"/>
        <end position="438"/>
    </location>
</feature>
<dbReference type="Proteomes" id="UP001432322">
    <property type="component" value="Unassembled WGS sequence"/>
</dbReference>
<organism evidence="2 3">
    <name type="scientific">Pristionchus fissidentatus</name>
    <dbReference type="NCBI Taxonomy" id="1538716"/>
    <lineage>
        <taxon>Eukaryota</taxon>
        <taxon>Metazoa</taxon>
        <taxon>Ecdysozoa</taxon>
        <taxon>Nematoda</taxon>
        <taxon>Chromadorea</taxon>
        <taxon>Rhabditida</taxon>
        <taxon>Rhabditina</taxon>
        <taxon>Diplogasteromorpha</taxon>
        <taxon>Diplogasteroidea</taxon>
        <taxon>Neodiplogasteridae</taxon>
        <taxon>Pristionchus</taxon>
    </lineage>
</organism>
<evidence type="ECO:0000256" key="1">
    <source>
        <dbReference type="SAM" id="MobiDB-lite"/>
    </source>
</evidence>
<accession>A0AAV5UYW3</accession>
<evidence type="ECO:0000313" key="2">
    <source>
        <dbReference type="EMBL" id="GMT10944.1"/>
    </source>
</evidence>
<evidence type="ECO:0008006" key="4">
    <source>
        <dbReference type="Google" id="ProtNLM"/>
    </source>
</evidence>
<gene>
    <name evidence="2" type="ORF">PFISCL1PPCAC_2241</name>
</gene>
<feature type="non-terminal residue" evidence="2">
    <location>
        <position position="1"/>
    </location>
</feature>
<dbReference type="EMBL" id="BTSY01000001">
    <property type="protein sequence ID" value="GMT10944.1"/>
    <property type="molecule type" value="Genomic_DNA"/>
</dbReference>
<name>A0AAV5UYW3_9BILA</name>
<proteinExistence type="predicted"/>
<dbReference type="AlphaFoldDB" id="A0AAV5UYW3"/>
<reference evidence="2" key="1">
    <citation type="submission" date="2023-10" db="EMBL/GenBank/DDBJ databases">
        <title>Genome assembly of Pristionchus species.</title>
        <authorList>
            <person name="Yoshida K."/>
            <person name="Sommer R.J."/>
        </authorList>
    </citation>
    <scope>NUCLEOTIDE SEQUENCE</scope>
    <source>
        <strain evidence="2">RS5133</strain>
    </source>
</reference>